<dbReference type="AlphaFoldDB" id="A0A0B2BYP8"/>
<keyword evidence="3 6" id="KW-0326">Glycosidase</keyword>
<evidence type="ECO:0000256" key="4">
    <source>
        <dbReference type="PIRSR" id="PIRSR606710-1"/>
    </source>
</evidence>
<evidence type="ECO:0000256" key="2">
    <source>
        <dbReference type="ARBA" id="ARBA00022801"/>
    </source>
</evidence>
<keyword evidence="2 6" id="KW-0378">Hydrolase</keyword>
<feature type="region of interest" description="Disordered" evidence="7">
    <location>
        <begin position="1"/>
        <end position="35"/>
    </location>
</feature>
<evidence type="ECO:0000259" key="8">
    <source>
        <dbReference type="Pfam" id="PF17851"/>
    </source>
</evidence>
<dbReference type="GO" id="GO:0004553">
    <property type="term" value="F:hydrolase activity, hydrolyzing O-glycosyl compounds"/>
    <property type="evidence" value="ECO:0007669"/>
    <property type="project" value="InterPro"/>
</dbReference>
<evidence type="ECO:0000313" key="10">
    <source>
        <dbReference type="Proteomes" id="UP000030988"/>
    </source>
</evidence>
<evidence type="ECO:0000256" key="5">
    <source>
        <dbReference type="PIRSR" id="PIRSR606710-2"/>
    </source>
</evidence>
<feature type="compositionally biased region" description="Low complexity" evidence="7">
    <location>
        <begin position="7"/>
        <end position="21"/>
    </location>
</feature>
<feature type="site" description="Important for catalytic activity, responsible for pKa modulation of the active site Glu and correct orientation of both the proton donor and substrate" evidence="5">
    <location>
        <position position="150"/>
    </location>
</feature>
<gene>
    <name evidence="9" type="ORF">PK98_03575</name>
</gene>
<evidence type="ECO:0000256" key="6">
    <source>
        <dbReference type="RuleBase" id="RU361187"/>
    </source>
</evidence>
<evidence type="ECO:0000256" key="7">
    <source>
        <dbReference type="SAM" id="MobiDB-lite"/>
    </source>
</evidence>
<keyword evidence="10" id="KW-1185">Reference proteome</keyword>
<organism evidence="9 10">
    <name type="scientific">Croceibacterium mercuriale</name>
    <dbReference type="NCBI Taxonomy" id="1572751"/>
    <lineage>
        <taxon>Bacteria</taxon>
        <taxon>Pseudomonadati</taxon>
        <taxon>Pseudomonadota</taxon>
        <taxon>Alphaproteobacteria</taxon>
        <taxon>Sphingomonadales</taxon>
        <taxon>Erythrobacteraceae</taxon>
        <taxon>Croceibacterium</taxon>
    </lineage>
</organism>
<name>A0A0B2BYP8_9SPHN</name>
<dbReference type="PANTHER" id="PTHR42812:SF12">
    <property type="entry name" value="BETA-XYLOSIDASE-RELATED"/>
    <property type="match status" value="1"/>
</dbReference>
<dbReference type="GO" id="GO:0005975">
    <property type="term" value="P:carbohydrate metabolic process"/>
    <property type="evidence" value="ECO:0007669"/>
    <property type="project" value="InterPro"/>
</dbReference>
<protein>
    <submittedName>
        <fullName evidence="9">Glycosyl hydrolase</fullName>
    </submittedName>
</protein>
<comment type="similarity">
    <text evidence="1 6">Belongs to the glycosyl hydrolase 43 family.</text>
</comment>
<dbReference type="InterPro" id="IPR041542">
    <property type="entry name" value="GH43_C2"/>
</dbReference>
<dbReference type="InterPro" id="IPR051795">
    <property type="entry name" value="Glycosyl_Hydrlase_43"/>
</dbReference>
<dbReference type="Proteomes" id="UP000030988">
    <property type="component" value="Unassembled WGS sequence"/>
</dbReference>
<feature type="active site" description="Proton acceptor" evidence="4">
    <location>
        <position position="42"/>
    </location>
</feature>
<evidence type="ECO:0000256" key="3">
    <source>
        <dbReference type="ARBA" id="ARBA00023295"/>
    </source>
</evidence>
<reference evidence="9 10" key="1">
    <citation type="submission" date="2014-11" db="EMBL/GenBank/DDBJ databases">
        <title>Draft genome sequence of Kirrobacter mercurialis.</title>
        <authorList>
            <person name="Coil D.A."/>
            <person name="Eisen J.A."/>
        </authorList>
    </citation>
    <scope>NUCLEOTIDE SEQUENCE [LARGE SCALE GENOMIC DNA]</scope>
    <source>
        <strain evidence="9 10">Coronado</strain>
    </source>
</reference>
<dbReference type="EMBL" id="JTDN01000001">
    <property type="protein sequence ID" value="KHL26708.1"/>
    <property type="molecule type" value="Genomic_DNA"/>
</dbReference>
<dbReference type="SUPFAM" id="SSF75005">
    <property type="entry name" value="Arabinanase/levansucrase/invertase"/>
    <property type="match status" value="1"/>
</dbReference>
<dbReference type="STRING" id="1572751.PK98_03575"/>
<dbReference type="CDD" id="cd09001">
    <property type="entry name" value="GH43_FsAxh1-like"/>
    <property type="match status" value="1"/>
</dbReference>
<feature type="active site" description="Proton donor" evidence="4">
    <location>
        <position position="198"/>
    </location>
</feature>
<dbReference type="Gene3D" id="2.60.120.200">
    <property type="match status" value="1"/>
</dbReference>
<proteinExistence type="inferred from homology"/>
<evidence type="ECO:0000256" key="1">
    <source>
        <dbReference type="ARBA" id="ARBA00009865"/>
    </source>
</evidence>
<dbReference type="Pfam" id="PF17851">
    <property type="entry name" value="GH43_C2"/>
    <property type="match status" value="1"/>
</dbReference>
<dbReference type="PANTHER" id="PTHR42812">
    <property type="entry name" value="BETA-XYLOSIDASE"/>
    <property type="match status" value="1"/>
</dbReference>
<dbReference type="Pfam" id="PF04616">
    <property type="entry name" value="Glyco_hydro_43"/>
    <property type="match status" value="1"/>
</dbReference>
<evidence type="ECO:0000313" key="9">
    <source>
        <dbReference type="EMBL" id="KHL26708.1"/>
    </source>
</evidence>
<dbReference type="Gene3D" id="2.115.10.20">
    <property type="entry name" value="Glycosyl hydrolase domain, family 43"/>
    <property type="match status" value="1"/>
</dbReference>
<feature type="domain" description="Beta-xylosidase C-terminal Concanavalin A-like" evidence="8">
    <location>
        <begin position="315"/>
        <end position="509"/>
    </location>
</feature>
<dbReference type="SUPFAM" id="SSF49899">
    <property type="entry name" value="Concanavalin A-like lectins/glucanases"/>
    <property type="match status" value="1"/>
</dbReference>
<dbReference type="InterPro" id="IPR023296">
    <property type="entry name" value="Glyco_hydro_beta-prop_sf"/>
</dbReference>
<accession>A0A0B2BYP8</accession>
<dbReference type="InterPro" id="IPR013320">
    <property type="entry name" value="ConA-like_dom_sf"/>
</dbReference>
<dbReference type="InterPro" id="IPR006710">
    <property type="entry name" value="Glyco_hydro_43"/>
</dbReference>
<sequence>MVGGCAGQLPAGAAGAAPTQAWRSDQGDGTYLNPPLNADYPDPDIIRVGEDFYFVSTTFANVPGLTLLHSKDLVNWDILSHVVNRLEGRPQYDLADGGAYRAGVYAPSLRHRDGTFYVAVTPVGQSTRIYQARDPRGPWTFVELGQELFDPALFFDDDGTAYLASAIGSDGTITLYTLDRTVSRISGSRVVHYYQGAEGSKIVKRDGWYYLFNSIPRRLGMTVSRARSLFGPWETRASIDDTTGGHQGALVDLPNGDYYGFVMLDAGAKGRVTNISPVFWRDGWPIWGTPEAPDRVPARAPKPIPGHPFREPPASDTFASRTLGLQWQWNHNPLNDRWSLAERPGWLRLKAAPGDQLWSARNTLVQKGQAPGGRGEVVVDATGINPGDVCGFGTFGKFSGQLAVAGQPDGSRALTMRVTEATERGPVVDTRVAALPLTAERLWLRTDMDFRTERATLSYSVDGQRFTPVGGTLPLVYDWRTGTFQGVQFALSCYNPGASGGHLDIDGFTLTPLP</sequence>
<comment type="caution">
    <text evidence="9">The sequence shown here is derived from an EMBL/GenBank/DDBJ whole genome shotgun (WGS) entry which is preliminary data.</text>
</comment>